<dbReference type="EMBL" id="GGEC01073483">
    <property type="protein sequence ID" value="MBX53967.1"/>
    <property type="molecule type" value="Transcribed_RNA"/>
</dbReference>
<evidence type="ECO:0000256" key="1">
    <source>
        <dbReference type="SAM" id="Phobius"/>
    </source>
</evidence>
<keyword evidence="1" id="KW-0812">Transmembrane</keyword>
<accession>A0A2P2PH07</accession>
<feature type="transmembrane region" description="Helical" evidence="1">
    <location>
        <begin position="6"/>
        <end position="30"/>
    </location>
</feature>
<protein>
    <submittedName>
        <fullName evidence="2">Uncharacterized protein</fullName>
    </submittedName>
</protein>
<dbReference type="AlphaFoldDB" id="A0A2P2PH07"/>
<keyword evidence="1" id="KW-0472">Membrane</keyword>
<keyword evidence="1" id="KW-1133">Transmembrane helix</keyword>
<sequence length="33" mass="3882">MTIHYLGFLFFVIKVTLIFHSINICVVNFCNCM</sequence>
<organism evidence="2">
    <name type="scientific">Rhizophora mucronata</name>
    <name type="common">Asiatic mangrove</name>
    <dbReference type="NCBI Taxonomy" id="61149"/>
    <lineage>
        <taxon>Eukaryota</taxon>
        <taxon>Viridiplantae</taxon>
        <taxon>Streptophyta</taxon>
        <taxon>Embryophyta</taxon>
        <taxon>Tracheophyta</taxon>
        <taxon>Spermatophyta</taxon>
        <taxon>Magnoliopsida</taxon>
        <taxon>eudicotyledons</taxon>
        <taxon>Gunneridae</taxon>
        <taxon>Pentapetalae</taxon>
        <taxon>rosids</taxon>
        <taxon>fabids</taxon>
        <taxon>Malpighiales</taxon>
        <taxon>Rhizophoraceae</taxon>
        <taxon>Rhizophora</taxon>
    </lineage>
</organism>
<name>A0A2P2PH07_RHIMU</name>
<reference evidence="2" key="1">
    <citation type="submission" date="2018-02" db="EMBL/GenBank/DDBJ databases">
        <title>Rhizophora mucronata_Transcriptome.</title>
        <authorList>
            <person name="Meera S.P."/>
            <person name="Sreeshan A."/>
            <person name="Augustine A."/>
        </authorList>
    </citation>
    <scope>NUCLEOTIDE SEQUENCE</scope>
    <source>
        <tissue evidence="2">Leaf</tissue>
    </source>
</reference>
<evidence type="ECO:0000313" key="2">
    <source>
        <dbReference type="EMBL" id="MBX53967.1"/>
    </source>
</evidence>
<proteinExistence type="predicted"/>